<dbReference type="Proteomes" id="UP000663651">
    <property type="component" value="Chromosome"/>
</dbReference>
<evidence type="ECO:0000313" key="2">
    <source>
        <dbReference type="Proteomes" id="UP000663651"/>
    </source>
</evidence>
<evidence type="ECO:0000313" key="1">
    <source>
        <dbReference type="EMBL" id="QSV45608.1"/>
    </source>
</evidence>
<protein>
    <submittedName>
        <fullName evidence="1">Uncharacterized protein</fullName>
    </submittedName>
</protein>
<gene>
    <name evidence="1" type="ORF">JZM60_16065</name>
</gene>
<name>A0ABX7Q3F0_9BACT</name>
<reference evidence="1 2" key="1">
    <citation type="submission" date="2021-03" db="EMBL/GenBank/DDBJ databases">
        <title>Geobacter metallireducens gen. nov. sp. nov., a microorganism capable of coupling the complete oxidation of organic compounds to the reduction of iron and other metals.</title>
        <authorList>
            <person name="Li Y."/>
        </authorList>
    </citation>
    <scope>NUCLEOTIDE SEQUENCE [LARGE SCALE GENOMIC DNA]</scope>
    <source>
        <strain evidence="1 2">Jerry-YX</strain>
    </source>
</reference>
<dbReference type="RefSeq" id="WP_207163401.1">
    <property type="nucleotide sequence ID" value="NZ_CP071382.1"/>
</dbReference>
<proteinExistence type="predicted"/>
<keyword evidence="2" id="KW-1185">Reference proteome</keyword>
<organism evidence="1 2">
    <name type="scientific">Geobacter benzoatilyticus</name>
    <dbReference type="NCBI Taxonomy" id="2815309"/>
    <lineage>
        <taxon>Bacteria</taxon>
        <taxon>Pseudomonadati</taxon>
        <taxon>Thermodesulfobacteriota</taxon>
        <taxon>Desulfuromonadia</taxon>
        <taxon>Geobacterales</taxon>
        <taxon>Geobacteraceae</taxon>
        <taxon>Geobacter</taxon>
    </lineage>
</organism>
<accession>A0ABX7Q3F0</accession>
<dbReference type="EMBL" id="CP071382">
    <property type="protein sequence ID" value="QSV45608.1"/>
    <property type="molecule type" value="Genomic_DNA"/>
</dbReference>
<sequence length="54" mass="6191">METIKTAMFETLMESAVPDGEDGYIFTLEGKTYRIKDTLEISKIAQDHGYIIIY</sequence>